<evidence type="ECO:0000256" key="4">
    <source>
        <dbReference type="RuleBase" id="RU003719"/>
    </source>
</evidence>
<dbReference type="Proteomes" id="UP000575083">
    <property type="component" value="Unassembled WGS sequence"/>
</dbReference>
<protein>
    <submittedName>
        <fullName evidence="7">D-3-phosphoglycerate dehydrogenase</fullName>
        <ecNumber evidence="7">1.1.1.95</ecNumber>
    </submittedName>
</protein>
<dbReference type="AlphaFoldDB" id="A0A7X0UCK4"/>
<dbReference type="Pfam" id="PF00389">
    <property type="entry name" value="2-Hacid_dh"/>
    <property type="match status" value="1"/>
</dbReference>
<dbReference type="SUPFAM" id="SSF51735">
    <property type="entry name" value="NAD(P)-binding Rossmann-fold domains"/>
    <property type="match status" value="1"/>
</dbReference>
<dbReference type="GO" id="GO:0051287">
    <property type="term" value="F:NAD binding"/>
    <property type="evidence" value="ECO:0007669"/>
    <property type="project" value="InterPro"/>
</dbReference>
<keyword evidence="3" id="KW-0520">NAD</keyword>
<evidence type="ECO:0000256" key="3">
    <source>
        <dbReference type="ARBA" id="ARBA00023027"/>
    </source>
</evidence>
<evidence type="ECO:0000256" key="1">
    <source>
        <dbReference type="ARBA" id="ARBA00005854"/>
    </source>
</evidence>
<feature type="domain" description="D-isomer specific 2-hydroxyacid dehydrogenase NAD-binding" evidence="6">
    <location>
        <begin position="122"/>
        <end position="294"/>
    </location>
</feature>
<accession>A0A7X0UCK4</accession>
<dbReference type="RefSeq" id="WP_260420442.1">
    <property type="nucleotide sequence ID" value="NZ_JACHLK010000020.1"/>
</dbReference>
<comment type="similarity">
    <text evidence="1 4">Belongs to the D-isomer specific 2-hydroxyacid dehydrogenase family.</text>
</comment>
<evidence type="ECO:0000259" key="6">
    <source>
        <dbReference type="Pfam" id="PF02826"/>
    </source>
</evidence>
<dbReference type="InterPro" id="IPR006140">
    <property type="entry name" value="D-isomer_DH_NAD-bd"/>
</dbReference>
<name>A0A7X0UCK4_9BURK</name>
<dbReference type="InterPro" id="IPR043322">
    <property type="entry name" value="CtBP"/>
</dbReference>
<dbReference type="CDD" id="cd05299">
    <property type="entry name" value="CtBP_dh"/>
    <property type="match status" value="1"/>
</dbReference>
<comment type="caution">
    <text evidence="7">The sequence shown here is derived from an EMBL/GenBank/DDBJ whole genome shotgun (WGS) entry which is preliminary data.</text>
</comment>
<keyword evidence="8" id="KW-1185">Reference proteome</keyword>
<evidence type="ECO:0000259" key="5">
    <source>
        <dbReference type="Pfam" id="PF00389"/>
    </source>
</evidence>
<dbReference type="PANTHER" id="PTHR43761">
    <property type="entry name" value="D-ISOMER SPECIFIC 2-HYDROXYACID DEHYDROGENASE FAMILY PROTEIN (AFU_ORTHOLOGUE AFUA_1G13630)"/>
    <property type="match status" value="1"/>
</dbReference>
<keyword evidence="2 4" id="KW-0560">Oxidoreductase</keyword>
<dbReference type="PANTHER" id="PTHR43761:SF1">
    <property type="entry name" value="D-ISOMER SPECIFIC 2-HYDROXYACID DEHYDROGENASE CATALYTIC DOMAIN-CONTAINING PROTEIN-RELATED"/>
    <property type="match status" value="1"/>
</dbReference>
<feature type="domain" description="D-isomer specific 2-hydroxyacid dehydrogenase catalytic" evidence="5">
    <location>
        <begin position="40"/>
        <end position="325"/>
    </location>
</feature>
<dbReference type="InterPro" id="IPR006139">
    <property type="entry name" value="D-isomer_2_OHA_DH_cat_dom"/>
</dbReference>
<proteinExistence type="inferred from homology"/>
<dbReference type="SUPFAM" id="SSF52283">
    <property type="entry name" value="Formate/glycerate dehydrogenase catalytic domain-like"/>
    <property type="match status" value="1"/>
</dbReference>
<dbReference type="EC" id="1.1.1.95" evidence="7"/>
<gene>
    <name evidence="7" type="ORF">HNP48_006256</name>
</gene>
<reference evidence="7 8" key="1">
    <citation type="submission" date="2020-08" db="EMBL/GenBank/DDBJ databases">
        <title>Functional genomics of gut bacteria from endangered species of beetles.</title>
        <authorList>
            <person name="Carlos-Shanley C."/>
        </authorList>
    </citation>
    <scope>NUCLEOTIDE SEQUENCE [LARGE SCALE GENOMIC DNA]</scope>
    <source>
        <strain evidence="7 8">S00198</strain>
    </source>
</reference>
<dbReference type="PROSITE" id="PS00671">
    <property type="entry name" value="D_2_HYDROXYACID_DH_3"/>
    <property type="match status" value="1"/>
</dbReference>
<evidence type="ECO:0000256" key="2">
    <source>
        <dbReference type="ARBA" id="ARBA00023002"/>
    </source>
</evidence>
<evidence type="ECO:0000313" key="8">
    <source>
        <dbReference type="Proteomes" id="UP000575083"/>
    </source>
</evidence>
<dbReference type="Gene3D" id="3.40.50.720">
    <property type="entry name" value="NAD(P)-binding Rossmann-like Domain"/>
    <property type="match status" value="2"/>
</dbReference>
<dbReference type="InterPro" id="IPR050418">
    <property type="entry name" value="D-iso_2-hydroxyacid_DH_PdxB"/>
</dbReference>
<dbReference type="GO" id="GO:0004617">
    <property type="term" value="F:phosphoglycerate dehydrogenase activity"/>
    <property type="evidence" value="ECO:0007669"/>
    <property type="project" value="UniProtKB-EC"/>
</dbReference>
<dbReference type="EMBL" id="JACHLK010000020">
    <property type="protein sequence ID" value="MBB6563536.1"/>
    <property type="molecule type" value="Genomic_DNA"/>
</dbReference>
<evidence type="ECO:0000313" key="7">
    <source>
        <dbReference type="EMBL" id="MBB6563536.1"/>
    </source>
</evidence>
<dbReference type="InterPro" id="IPR029753">
    <property type="entry name" value="D-isomer_DH_CS"/>
</dbReference>
<organism evidence="7 8">
    <name type="scientific">Acidovorax soli</name>
    <dbReference type="NCBI Taxonomy" id="592050"/>
    <lineage>
        <taxon>Bacteria</taxon>
        <taxon>Pseudomonadati</taxon>
        <taxon>Pseudomonadota</taxon>
        <taxon>Betaproteobacteria</taxon>
        <taxon>Burkholderiales</taxon>
        <taxon>Comamonadaceae</taxon>
        <taxon>Acidovorax</taxon>
    </lineage>
</organism>
<dbReference type="InterPro" id="IPR036291">
    <property type="entry name" value="NAD(P)-bd_dom_sf"/>
</dbReference>
<dbReference type="FunFam" id="3.40.50.720:FF:000203">
    <property type="entry name" value="D-3-phosphoglycerate dehydrogenase (SerA)"/>
    <property type="match status" value="1"/>
</dbReference>
<dbReference type="GO" id="GO:0003714">
    <property type="term" value="F:transcription corepressor activity"/>
    <property type="evidence" value="ECO:0007669"/>
    <property type="project" value="InterPro"/>
</dbReference>
<dbReference type="Pfam" id="PF02826">
    <property type="entry name" value="2-Hacid_dh_C"/>
    <property type="match status" value="1"/>
</dbReference>
<sequence>MANPMLNAVTSQEQRLVVALDDGYAAYDQEEALLAEAGARFALRPCRRSEDSAIQAVGDADVVLVRESPISRRVIDAMTRCQAIIRYGIGVDNIDQVSARERGIKVVNVPDYGTDEVSSQAVALAMAVSRRIGLHDAEVRAGRWSTGVLQPMYRLRGRTLGLVGFGRIARMTLDKLSGFGFARVLVHDPSAELPPGVEHAPLDELCAQADLVSLHAPLNAQTHHLIDARRLALMQPTAILVNTARGGLIDTDALYEALRERRILGAGLDVFEQEPPGAHPLLSLDNVVVTNHMGWYSEEAMRELQRKTALEAVRVLRGEEPLHWLNRW</sequence>